<dbReference type="GO" id="GO:0005524">
    <property type="term" value="F:ATP binding"/>
    <property type="evidence" value="ECO:0007669"/>
    <property type="project" value="UniProtKB-KW"/>
</dbReference>
<keyword evidence="10" id="KW-0067">ATP-binding</keyword>
<reference evidence="16 17" key="1">
    <citation type="submission" date="2019-05" db="EMBL/GenBank/DDBJ databases">
        <authorList>
            <person name="Narsing Rao M.P."/>
            <person name="Li W.J."/>
        </authorList>
    </citation>
    <scope>NUCLEOTIDE SEQUENCE [LARGE SCALE GENOMIC DNA]</scope>
    <source>
        <strain evidence="16 17">SYSU_K30003</strain>
    </source>
</reference>
<evidence type="ECO:0000256" key="7">
    <source>
        <dbReference type="ARBA" id="ARBA00022692"/>
    </source>
</evidence>
<evidence type="ECO:0000256" key="2">
    <source>
        <dbReference type="ARBA" id="ARBA00004651"/>
    </source>
</evidence>
<dbReference type="InterPro" id="IPR003661">
    <property type="entry name" value="HisK_dim/P_dom"/>
</dbReference>
<evidence type="ECO:0000256" key="1">
    <source>
        <dbReference type="ARBA" id="ARBA00000085"/>
    </source>
</evidence>
<dbReference type="InterPro" id="IPR036097">
    <property type="entry name" value="HisK_dim/P_sf"/>
</dbReference>
<evidence type="ECO:0000256" key="3">
    <source>
        <dbReference type="ARBA" id="ARBA00012438"/>
    </source>
</evidence>
<dbReference type="Proteomes" id="UP000309676">
    <property type="component" value="Unassembled WGS sequence"/>
</dbReference>
<dbReference type="RefSeq" id="WP_138195452.1">
    <property type="nucleotide sequence ID" value="NZ_VCIW01000011.1"/>
</dbReference>
<gene>
    <name evidence="16" type="ORF">FE782_17075</name>
</gene>
<evidence type="ECO:0000256" key="6">
    <source>
        <dbReference type="ARBA" id="ARBA00022679"/>
    </source>
</evidence>
<evidence type="ECO:0000256" key="14">
    <source>
        <dbReference type="SAM" id="Phobius"/>
    </source>
</evidence>
<keyword evidence="13 14" id="KW-0472">Membrane</keyword>
<evidence type="ECO:0000256" key="13">
    <source>
        <dbReference type="ARBA" id="ARBA00023136"/>
    </source>
</evidence>
<dbReference type="PRINTS" id="PR00344">
    <property type="entry name" value="BCTRLSENSOR"/>
</dbReference>
<dbReference type="InterPro" id="IPR005467">
    <property type="entry name" value="His_kinase_dom"/>
</dbReference>
<evidence type="ECO:0000256" key="9">
    <source>
        <dbReference type="ARBA" id="ARBA00022777"/>
    </source>
</evidence>
<keyword evidence="11 14" id="KW-1133">Transmembrane helix</keyword>
<evidence type="ECO:0000256" key="8">
    <source>
        <dbReference type="ARBA" id="ARBA00022741"/>
    </source>
</evidence>
<feature type="transmembrane region" description="Helical" evidence="14">
    <location>
        <begin position="157"/>
        <end position="179"/>
    </location>
</feature>
<evidence type="ECO:0000256" key="12">
    <source>
        <dbReference type="ARBA" id="ARBA00023012"/>
    </source>
</evidence>
<keyword evidence="12" id="KW-0902">Two-component regulatory system</keyword>
<keyword evidence="7 14" id="KW-0812">Transmembrane</keyword>
<dbReference type="SMART" id="SM00388">
    <property type="entry name" value="HisKA"/>
    <property type="match status" value="1"/>
</dbReference>
<dbReference type="SMART" id="SM00387">
    <property type="entry name" value="HATPase_c"/>
    <property type="match status" value="1"/>
</dbReference>
<dbReference type="CDD" id="cd00082">
    <property type="entry name" value="HisKA"/>
    <property type="match status" value="1"/>
</dbReference>
<keyword evidence="17" id="KW-1185">Reference proteome</keyword>
<proteinExistence type="predicted"/>
<dbReference type="EMBL" id="VCIW01000011">
    <property type="protein sequence ID" value="TLS51100.1"/>
    <property type="molecule type" value="Genomic_DNA"/>
</dbReference>
<dbReference type="SUPFAM" id="SSF47384">
    <property type="entry name" value="Homodimeric domain of signal transducing histidine kinase"/>
    <property type="match status" value="1"/>
</dbReference>
<name>A0A5R9GAI1_9BACL</name>
<dbReference type="GO" id="GO:0005886">
    <property type="term" value="C:plasma membrane"/>
    <property type="evidence" value="ECO:0007669"/>
    <property type="project" value="UniProtKB-SubCell"/>
</dbReference>
<dbReference type="Gene3D" id="3.30.565.10">
    <property type="entry name" value="Histidine kinase-like ATPase, C-terminal domain"/>
    <property type="match status" value="1"/>
</dbReference>
<dbReference type="InterPro" id="IPR036890">
    <property type="entry name" value="HATPase_C_sf"/>
</dbReference>
<dbReference type="OrthoDB" id="9815750at2"/>
<dbReference type="Pfam" id="PF02518">
    <property type="entry name" value="HATPase_c"/>
    <property type="match status" value="1"/>
</dbReference>
<dbReference type="PROSITE" id="PS50109">
    <property type="entry name" value="HIS_KIN"/>
    <property type="match status" value="1"/>
</dbReference>
<comment type="subcellular location">
    <subcellularLocation>
        <location evidence="2">Cell membrane</location>
        <topology evidence="2">Multi-pass membrane protein</topology>
    </subcellularLocation>
</comment>
<evidence type="ECO:0000313" key="16">
    <source>
        <dbReference type="EMBL" id="TLS51100.1"/>
    </source>
</evidence>
<feature type="transmembrane region" description="Helical" evidence="14">
    <location>
        <begin position="7"/>
        <end position="25"/>
    </location>
</feature>
<feature type="domain" description="Histidine kinase" evidence="15">
    <location>
        <begin position="207"/>
        <end position="412"/>
    </location>
</feature>
<dbReference type="EC" id="2.7.13.3" evidence="3"/>
<feature type="transmembrane region" description="Helical" evidence="14">
    <location>
        <begin position="101"/>
        <end position="119"/>
    </location>
</feature>
<comment type="caution">
    <text evidence="16">The sequence shown here is derived from an EMBL/GenBank/DDBJ whole genome shotgun (WGS) entry which is preliminary data.</text>
</comment>
<keyword evidence="6" id="KW-0808">Transferase</keyword>
<comment type="catalytic activity">
    <reaction evidence="1">
        <text>ATP + protein L-histidine = ADP + protein N-phospho-L-histidine.</text>
        <dbReference type="EC" id="2.7.13.3"/>
    </reaction>
</comment>
<dbReference type="GO" id="GO:0071555">
    <property type="term" value="P:cell wall organization"/>
    <property type="evidence" value="ECO:0007669"/>
    <property type="project" value="InterPro"/>
</dbReference>
<accession>A0A5R9GAI1</accession>
<evidence type="ECO:0000313" key="17">
    <source>
        <dbReference type="Proteomes" id="UP000309676"/>
    </source>
</evidence>
<evidence type="ECO:0000256" key="4">
    <source>
        <dbReference type="ARBA" id="ARBA00022475"/>
    </source>
</evidence>
<dbReference type="SUPFAM" id="SSF55874">
    <property type="entry name" value="ATPase domain of HSP90 chaperone/DNA topoisomerase II/histidine kinase"/>
    <property type="match status" value="1"/>
</dbReference>
<dbReference type="PANTHER" id="PTHR43065">
    <property type="entry name" value="SENSOR HISTIDINE KINASE"/>
    <property type="match status" value="1"/>
</dbReference>
<keyword evidence="5" id="KW-0597">Phosphoprotein</keyword>
<dbReference type="GO" id="GO:0000155">
    <property type="term" value="F:phosphorelay sensor kinase activity"/>
    <property type="evidence" value="ECO:0007669"/>
    <property type="project" value="InterPro"/>
</dbReference>
<evidence type="ECO:0000256" key="10">
    <source>
        <dbReference type="ARBA" id="ARBA00022840"/>
    </source>
</evidence>
<dbReference type="Pfam" id="PF07694">
    <property type="entry name" value="5TM-5TMR_LYT"/>
    <property type="match status" value="1"/>
</dbReference>
<keyword evidence="9" id="KW-0418">Kinase</keyword>
<dbReference type="PANTHER" id="PTHR43065:SF46">
    <property type="entry name" value="C4-DICARBOXYLATE TRANSPORT SENSOR PROTEIN DCTB"/>
    <property type="match status" value="1"/>
</dbReference>
<dbReference type="AlphaFoldDB" id="A0A5R9GAI1"/>
<feature type="transmembrane region" description="Helical" evidence="14">
    <location>
        <begin position="64"/>
        <end position="89"/>
    </location>
</feature>
<organism evidence="16 17">
    <name type="scientific">Paenibacillus antri</name>
    <dbReference type="NCBI Taxonomy" id="2582848"/>
    <lineage>
        <taxon>Bacteria</taxon>
        <taxon>Bacillati</taxon>
        <taxon>Bacillota</taxon>
        <taxon>Bacilli</taxon>
        <taxon>Bacillales</taxon>
        <taxon>Paenibacillaceae</taxon>
        <taxon>Paenibacillus</taxon>
    </lineage>
</organism>
<feature type="transmembrane region" description="Helical" evidence="14">
    <location>
        <begin position="31"/>
        <end position="52"/>
    </location>
</feature>
<protein>
    <recommendedName>
        <fullName evidence="3">histidine kinase</fullName>
        <ecNumber evidence="3">2.7.13.3</ecNumber>
    </recommendedName>
</protein>
<dbReference type="InterPro" id="IPR004358">
    <property type="entry name" value="Sig_transdc_His_kin-like_C"/>
</dbReference>
<dbReference type="InterPro" id="IPR011620">
    <property type="entry name" value="Sig_transdc_His_kinase_LytS_TM"/>
</dbReference>
<dbReference type="Pfam" id="PF00512">
    <property type="entry name" value="HisKA"/>
    <property type="match status" value="1"/>
</dbReference>
<evidence type="ECO:0000256" key="11">
    <source>
        <dbReference type="ARBA" id="ARBA00022989"/>
    </source>
</evidence>
<dbReference type="InterPro" id="IPR003594">
    <property type="entry name" value="HATPase_dom"/>
</dbReference>
<keyword evidence="4" id="KW-1003">Cell membrane</keyword>
<sequence length="414" mass="46337">MLGFESLLLDFLFIIVSVFACSFFWVDQGKWSPFGVGVFCAAGVLFCMTFPFTEFPGYIYDLRIVPLLISILYGGVRTGVWVAVALFAYRLYLGGDGIEATLFSYIPIVLLTIACLYIMKRTSREITVTVGVLLAFAAAVTVSLVSLLKMNANEPSYFYFFAVYCLLVTGCMWMSTYLIETLRDNARMRSELQRSEKMHVLGQLAATIAHEIRNPLTVTHGFIQLLRSRSKNETDLNYLTMALEELRRTETIISDYLTYSKPHTEPMGSMNVKEQIHNVASMMEAYVVSHGHAMVVQAEDALYVLAEPKTFAQALIHFIKNAVEAMNPGGRLAITAYKHKDQVVIQLEDNGCGMSEEQIRRLGNPFYSTKERGTGLGLMVSYRIIEAMRGNVSVRSEIGKGTAFTITLPSTSYE</sequence>
<keyword evidence="8" id="KW-0547">Nucleotide-binding</keyword>
<feature type="transmembrane region" description="Helical" evidence="14">
    <location>
        <begin position="126"/>
        <end position="145"/>
    </location>
</feature>
<dbReference type="Gene3D" id="1.10.287.130">
    <property type="match status" value="1"/>
</dbReference>
<evidence type="ECO:0000256" key="5">
    <source>
        <dbReference type="ARBA" id="ARBA00022553"/>
    </source>
</evidence>
<evidence type="ECO:0000259" key="15">
    <source>
        <dbReference type="PROSITE" id="PS50109"/>
    </source>
</evidence>